<name>A0AAJ0C6E3_9PEZI</name>
<evidence type="ECO:0000256" key="7">
    <source>
        <dbReference type="ARBA" id="ARBA00029435"/>
    </source>
</evidence>
<keyword evidence="5 8" id="KW-1133">Transmembrane helix</keyword>
<dbReference type="GeneID" id="85314065"/>
<dbReference type="AlphaFoldDB" id="A0AAJ0C6E3"/>
<comment type="pathway">
    <text evidence="7 8">Steroid metabolism; ergosterol biosynthesis.</text>
</comment>
<dbReference type="EC" id="5.-.-.-" evidence="8"/>
<keyword evidence="9" id="KW-0413">Isomerase</keyword>
<reference evidence="9" key="1">
    <citation type="submission" date="2023-06" db="EMBL/GenBank/DDBJ databases">
        <title>Genome-scale phylogeny and comparative genomics of the fungal order Sordariales.</title>
        <authorList>
            <consortium name="Lawrence Berkeley National Laboratory"/>
            <person name="Hensen N."/>
            <person name="Bonometti L."/>
            <person name="Westerberg I."/>
            <person name="Brannstrom I.O."/>
            <person name="Guillou S."/>
            <person name="Cros-Aarteil S."/>
            <person name="Calhoun S."/>
            <person name="Haridas S."/>
            <person name="Kuo A."/>
            <person name="Mondo S."/>
            <person name="Pangilinan J."/>
            <person name="Riley R."/>
            <person name="Labutti K."/>
            <person name="Andreopoulos B."/>
            <person name="Lipzen A."/>
            <person name="Chen C."/>
            <person name="Yanf M."/>
            <person name="Daum C."/>
            <person name="Ng V."/>
            <person name="Clum A."/>
            <person name="Steindorff A."/>
            <person name="Ohm R."/>
            <person name="Martin F."/>
            <person name="Silar P."/>
            <person name="Natvig D."/>
            <person name="Lalanne C."/>
            <person name="Gautier V."/>
            <person name="Ament-Velasquez S.L."/>
            <person name="Kruys A."/>
            <person name="Hutchinson M.I."/>
            <person name="Powell A.J."/>
            <person name="Barry K."/>
            <person name="Miller A.N."/>
            <person name="Grigoriev I.V."/>
            <person name="Debuchy R."/>
            <person name="Gladieux P."/>
            <person name="Thoren M.H."/>
            <person name="Johannesson H."/>
        </authorList>
    </citation>
    <scope>NUCLEOTIDE SEQUENCE</scope>
    <source>
        <strain evidence="9">8032-3</strain>
    </source>
</reference>
<evidence type="ECO:0000256" key="5">
    <source>
        <dbReference type="ARBA" id="ARBA00022989"/>
    </source>
</evidence>
<protein>
    <recommendedName>
        <fullName evidence="8">C-8 sterol isomerase</fullName>
        <ecNumber evidence="8">5.-.-.-</ecNumber>
    </recommendedName>
    <alternativeName>
        <fullName evidence="8">Delta-8--delta-7 sterol isomerase</fullName>
    </alternativeName>
</protein>
<keyword evidence="6 8" id="KW-0472">Membrane</keyword>
<evidence type="ECO:0000313" key="9">
    <source>
        <dbReference type="EMBL" id="KAK1770342.1"/>
    </source>
</evidence>
<gene>
    <name evidence="9" type="ORF">QBC33DRAFT_576081</name>
</gene>
<evidence type="ECO:0000256" key="1">
    <source>
        <dbReference type="ARBA" id="ARBA00004586"/>
    </source>
</evidence>
<dbReference type="Pfam" id="PF04622">
    <property type="entry name" value="ERG2_Sigma1R"/>
    <property type="match status" value="1"/>
</dbReference>
<evidence type="ECO:0000256" key="6">
    <source>
        <dbReference type="ARBA" id="ARBA00023136"/>
    </source>
</evidence>
<feature type="transmembrane region" description="Helical" evidence="8">
    <location>
        <begin position="12"/>
        <end position="32"/>
    </location>
</feature>
<comment type="subcellular location">
    <subcellularLocation>
        <location evidence="1">Endoplasmic reticulum membrane</location>
    </subcellularLocation>
</comment>
<evidence type="ECO:0000256" key="3">
    <source>
        <dbReference type="ARBA" id="ARBA00022692"/>
    </source>
</evidence>
<proteinExistence type="inferred from homology"/>
<dbReference type="GO" id="GO:0016853">
    <property type="term" value="F:isomerase activity"/>
    <property type="evidence" value="ECO:0007669"/>
    <property type="project" value="UniProtKB-KW"/>
</dbReference>
<comment type="similarity">
    <text evidence="2 8">Belongs to the ERG2 family.</text>
</comment>
<dbReference type="PANTHER" id="PTHR10868:SF1">
    <property type="entry name" value="SIGMA NON-OPIOID INTRACELLULAR RECEPTOR 1"/>
    <property type="match status" value="1"/>
</dbReference>
<evidence type="ECO:0000256" key="2">
    <source>
        <dbReference type="ARBA" id="ARBA00007141"/>
    </source>
</evidence>
<dbReference type="RefSeq" id="XP_060286555.1">
    <property type="nucleotide sequence ID" value="XM_060430878.1"/>
</dbReference>
<dbReference type="InterPro" id="IPR006716">
    <property type="entry name" value="ERG2_sigma1_rcpt-like"/>
</dbReference>
<evidence type="ECO:0000313" key="10">
    <source>
        <dbReference type="Proteomes" id="UP001244011"/>
    </source>
</evidence>
<comment type="caution">
    <text evidence="9">The sequence shown here is derived from an EMBL/GenBank/DDBJ whole genome shotgun (WGS) entry which is preliminary data.</text>
</comment>
<dbReference type="EMBL" id="MU839000">
    <property type="protein sequence ID" value="KAK1770342.1"/>
    <property type="molecule type" value="Genomic_DNA"/>
</dbReference>
<dbReference type="GO" id="GO:0005789">
    <property type="term" value="C:endoplasmic reticulum membrane"/>
    <property type="evidence" value="ECO:0007669"/>
    <property type="project" value="UniProtKB-SubCell"/>
</dbReference>
<organism evidence="9 10">
    <name type="scientific">Phialemonium atrogriseum</name>
    <dbReference type="NCBI Taxonomy" id="1093897"/>
    <lineage>
        <taxon>Eukaryota</taxon>
        <taxon>Fungi</taxon>
        <taxon>Dikarya</taxon>
        <taxon>Ascomycota</taxon>
        <taxon>Pezizomycotina</taxon>
        <taxon>Sordariomycetes</taxon>
        <taxon>Sordariomycetidae</taxon>
        <taxon>Cephalothecales</taxon>
        <taxon>Cephalothecaceae</taxon>
        <taxon>Phialemonium</taxon>
    </lineage>
</organism>
<evidence type="ECO:0000256" key="4">
    <source>
        <dbReference type="ARBA" id="ARBA00022824"/>
    </source>
</evidence>
<keyword evidence="3 8" id="KW-0812">Transmembrane</keyword>
<dbReference type="PANTHER" id="PTHR10868">
    <property type="entry name" value="SIGMA 1-TYPE OPIOID RECEPTOR-RELATED"/>
    <property type="match status" value="1"/>
</dbReference>
<evidence type="ECO:0000256" key="8">
    <source>
        <dbReference type="RuleBase" id="RU368083"/>
    </source>
</evidence>
<sequence length="227" mass="25236">MPPPSSRAGGMSGLLKFVAILIGILTPVVYLLEQNLESFYIFEIDQMHDVAKRGLQAHGNDTRAVVQFIVNELGSQVGTKSHINHDEEWVFNNAGGAMGAMYIIHASITEYLIIFGTAIGTEGHSGRHTADDYFHILSGTQLAYVPGEYEAEVYPQGSVHHLRRGTVKQYKMPDSCFALEYARGWIPPMLFFGFADGLSSTLDFPTLWRTTWITGREIVKNLLKGKL</sequence>
<accession>A0AAJ0C6E3</accession>
<keyword evidence="4" id="KW-0256">Endoplasmic reticulum</keyword>
<keyword evidence="10" id="KW-1185">Reference proteome</keyword>
<comment type="function">
    <text evidence="8">Catalyzes the reaction which results in unsaturation at C-7 in the B ring of sterols.</text>
</comment>
<dbReference type="Proteomes" id="UP001244011">
    <property type="component" value="Unassembled WGS sequence"/>
</dbReference>
<dbReference type="GO" id="GO:0006696">
    <property type="term" value="P:ergosterol biosynthetic process"/>
    <property type="evidence" value="ECO:0007669"/>
    <property type="project" value="TreeGrafter"/>
</dbReference>